<accession>A0A917GQA1</accession>
<evidence type="ECO:0000313" key="3">
    <source>
        <dbReference type="EMBL" id="GGG54220.1"/>
    </source>
</evidence>
<feature type="region of interest" description="Disordered" evidence="1">
    <location>
        <begin position="101"/>
        <end position="218"/>
    </location>
</feature>
<protein>
    <recommendedName>
        <fullName evidence="2">Glyoxalase/fosfomycin resistance/dioxygenase domain-containing protein</fullName>
    </recommendedName>
</protein>
<proteinExistence type="predicted"/>
<sequence length="218" mass="22250">MTIALQYCHLTVTDVEESIAFYVDALGLTVLNDVSAGGFRWVTLGTDVQPGLGIVLSVPHAGRSQADGDALQELLTKGVLPMIVFAADDLEATFRTVRVRGRGPPGAHRPALGPARLRVPRPLGQHRPDRPGARGLTPWWAAPGGARHGSQGTLPGKSPVAGGDHRGRTCAGVGGGMAPAPARGRLVTGASRPATPPGGRSAGHGGNAATSPHLDSTG</sequence>
<reference evidence="3" key="1">
    <citation type="journal article" date="2014" name="Int. J. Syst. Evol. Microbiol.">
        <title>Complete genome sequence of Corynebacterium casei LMG S-19264T (=DSM 44701T), isolated from a smear-ripened cheese.</title>
        <authorList>
            <consortium name="US DOE Joint Genome Institute (JGI-PGF)"/>
            <person name="Walter F."/>
            <person name="Albersmeier A."/>
            <person name="Kalinowski J."/>
            <person name="Ruckert C."/>
        </authorList>
    </citation>
    <scope>NUCLEOTIDE SEQUENCE</scope>
    <source>
        <strain evidence="3">CGMCC 1.12187</strain>
    </source>
</reference>
<feature type="compositionally biased region" description="Polar residues" evidence="1">
    <location>
        <begin position="208"/>
        <end position="218"/>
    </location>
</feature>
<evidence type="ECO:0000256" key="1">
    <source>
        <dbReference type="SAM" id="MobiDB-lite"/>
    </source>
</evidence>
<feature type="compositionally biased region" description="Low complexity" evidence="1">
    <location>
        <begin position="105"/>
        <end position="116"/>
    </location>
</feature>
<feature type="domain" description="Glyoxalase/fosfomycin resistance/dioxygenase" evidence="2">
    <location>
        <begin position="5"/>
        <end position="101"/>
    </location>
</feature>
<name>A0A917GQA1_9MICC</name>
<evidence type="ECO:0000313" key="4">
    <source>
        <dbReference type="Proteomes" id="UP000638848"/>
    </source>
</evidence>
<keyword evidence="4" id="KW-1185">Reference proteome</keyword>
<dbReference type="EMBL" id="BMEQ01000006">
    <property type="protein sequence ID" value="GGG54220.1"/>
    <property type="molecule type" value="Genomic_DNA"/>
</dbReference>
<dbReference type="AlphaFoldDB" id="A0A917GQA1"/>
<organism evidence="3 4">
    <name type="scientific">Kocuria dechangensis</name>
    <dbReference type="NCBI Taxonomy" id="1176249"/>
    <lineage>
        <taxon>Bacteria</taxon>
        <taxon>Bacillati</taxon>
        <taxon>Actinomycetota</taxon>
        <taxon>Actinomycetes</taxon>
        <taxon>Micrococcales</taxon>
        <taxon>Micrococcaceae</taxon>
        <taxon>Kocuria</taxon>
    </lineage>
</organism>
<dbReference type="InterPro" id="IPR004360">
    <property type="entry name" value="Glyas_Fos-R_dOase_dom"/>
</dbReference>
<reference evidence="3" key="2">
    <citation type="submission" date="2020-09" db="EMBL/GenBank/DDBJ databases">
        <authorList>
            <person name="Sun Q."/>
            <person name="Zhou Y."/>
        </authorList>
    </citation>
    <scope>NUCLEOTIDE SEQUENCE</scope>
    <source>
        <strain evidence="3">CGMCC 1.12187</strain>
    </source>
</reference>
<dbReference type="InterPro" id="IPR029068">
    <property type="entry name" value="Glyas_Bleomycin-R_OHBP_Dase"/>
</dbReference>
<evidence type="ECO:0000259" key="2">
    <source>
        <dbReference type="Pfam" id="PF00903"/>
    </source>
</evidence>
<comment type="caution">
    <text evidence="3">The sequence shown here is derived from an EMBL/GenBank/DDBJ whole genome shotgun (WGS) entry which is preliminary data.</text>
</comment>
<gene>
    <name evidence="3" type="ORF">GCM10011374_16360</name>
</gene>
<dbReference type="Pfam" id="PF00903">
    <property type="entry name" value="Glyoxalase"/>
    <property type="match status" value="1"/>
</dbReference>
<dbReference type="SUPFAM" id="SSF54593">
    <property type="entry name" value="Glyoxalase/Bleomycin resistance protein/Dihydroxybiphenyl dioxygenase"/>
    <property type="match status" value="1"/>
</dbReference>
<dbReference type="Gene3D" id="3.10.180.10">
    <property type="entry name" value="2,3-Dihydroxybiphenyl 1,2-Dioxygenase, domain 1"/>
    <property type="match status" value="1"/>
</dbReference>
<dbReference type="Proteomes" id="UP000638848">
    <property type="component" value="Unassembled WGS sequence"/>
</dbReference>